<dbReference type="STRING" id="336566.ABB30_03695"/>
<gene>
    <name evidence="14" type="ORF">ABB30_03695</name>
</gene>
<dbReference type="Pfam" id="PF02107">
    <property type="entry name" value="FlgH"/>
    <property type="match status" value="1"/>
</dbReference>
<keyword evidence="14" id="KW-0282">Flagellum</keyword>
<dbReference type="PANTHER" id="PTHR34933">
    <property type="entry name" value="FLAGELLAR L-RING PROTEIN"/>
    <property type="match status" value="1"/>
</dbReference>
<feature type="region of interest" description="Disordered" evidence="13">
    <location>
        <begin position="79"/>
        <end position="98"/>
    </location>
</feature>
<dbReference type="EMBL" id="LDJM01000010">
    <property type="protein sequence ID" value="KRG78426.1"/>
    <property type="molecule type" value="Genomic_DNA"/>
</dbReference>
<keyword evidence="9" id="KW-0564">Palmitate</keyword>
<comment type="subunit">
    <text evidence="6">The basal body constitutes a major portion of the flagellar organelle and consists of four rings (L,P,S, and M) mounted on a central rod.</text>
</comment>
<keyword evidence="8" id="KW-0472">Membrane</keyword>
<evidence type="ECO:0000256" key="9">
    <source>
        <dbReference type="ARBA" id="ARBA00023139"/>
    </source>
</evidence>
<evidence type="ECO:0000256" key="3">
    <source>
        <dbReference type="ARBA" id="ARBA00004442"/>
    </source>
</evidence>
<keyword evidence="14" id="KW-0969">Cilium</keyword>
<dbReference type="PRINTS" id="PR01008">
    <property type="entry name" value="FLGLRINGFLGH"/>
</dbReference>
<dbReference type="PATRIC" id="fig|336566.3.peg.69"/>
<evidence type="ECO:0000256" key="7">
    <source>
        <dbReference type="ARBA" id="ARBA00022729"/>
    </source>
</evidence>
<evidence type="ECO:0000256" key="13">
    <source>
        <dbReference type="SAM" id="MobiDB-lite"/>
    </source>
</evidence>
<keyword evidence="14" id="KW-0966">Cell projection</keyword>
<evidence type="ECO:0000256" key="1">
    <source>
        <dbReference type="ARBA" id="ARBA00002591"/>
    </source>
</evidence>
<reference evidence="14 15" key="1">
    <citation type="submission" date="2015-05" db="EMBL/GenBank/DDBJ databases">
        <title>Genome sequencing and analysis of members of genus Stenotrophomonas.</title>
        <authorList>
            <person name="Patil P.P."/>
            <person name="Midha S."/>
            <person name="Patil P.B."/>
        </authorList>
    </citation>
    <scope>NUCLEOTIDE SEQUENCE [LARGE SCALE GENOMIC DNA]</scope>
    <source>
        <strain evidence="14 15">DSM 24757</strain>
    </source>
</reference>
<accession>A0A0R0DJG1</accession>
<keyword evidence="10" id="KW-0975">Bacterial flagellum</keyword>
<proteinExistence type="inferred from homology"/>
<evidence type="ECO:0000256" key="11">
    <source>
        <dbReference type="ARBA" id="ARBA00023237"/>
    </source>
</evidence>
<dbReference type="InterPro" id="IPR000527">
    <property type="entry name" value="Flag_Lring"/>
</dbReference>
<protein>
    <submittedName>
        <fullName evidence="14">Flagellar L-ring protein FlgH</fullName>
    </submittedName>
</protein>
<evidence type="ECO:0000313" key="15">
    <source>
        <dbReference type="Proteomes" id="UP000050956"/>
    </source>
</evidence>
<dbReference type="GO" id="GO:0009427">
    <property type="term" value="C:bacterial-type flagellum basal body, distal rod, L ring"/>
    <property type="evidence" value="ECO:0007669"/>
    <property type="project" value="InterPro"/>
</dbReference>
<keyword evidence="12" id="KW-0449">Lipoprotein</keyword>
<evidence type="ECO:0000256" key="12">
    <source>
        <dbReference type="ARBA" id="ARBA00023288"/>
    </source>
</evidence>
<name>A0A0R0DJG1_9GAMM</name>
<comment type="caution">
    <text evidence="14">The sequence shown here is derived from an EMBL/GenBank/DDBJ whole genome shotgun (WGS) entry which is preliminary data.</text>
</comment>
<dbReference type="GO" id="GO:0071973">
    <property type="term" value="P:bacterial-type flagellum-dependent cell motility"/>
    <property type="evidence" value="ECO:0007669"/>
    <property type="project" value="InterPro"/>
</dbReference>
<comment type="similarity">
    <text evidence="5">Belongs to the FlgH family.</text>
</comment>
<keyword evidence="15" id="KW-1185">Reference proteome</keyword>
<evidence type="ECO:0000313" key="14">
    <source>
        <dbReference type="EMBL" id="KRG78426.1"/>
    </source>
</evidence>
<evidence type="ECO:0000256" key="8">
    <source>
        <dbReference type="ARBA" id="ARBA00023136"/>
    </source>
</evidence>
<dbReference type="AlphaFoldDB" id="A0A0R0DJG1"/>
<evidence type="ECO:0000256" key="2">
    <source>
        <dbReference type="ARBA" id="ARBA00004117"/>
    </source>
</evidence>
<evidence type="ECO:0000256" key="4">
    <source>
        <dbReference type="ARBA" id="ARBA00004635"/>
    </source>
</evidence>
<dbReference type="GO" id="GO:0003774">
    <property type="term" value="F:cytoskeletal motor activity"/>
    <property type="evidence" value="ECO:0007669"/>
    <property type="project" value="InterPro"/>
</dbReference>
<keyword evidence="11" id="KW-0998">Cell outer membrane</keyword>
<dbReference type="PANTHER" id="PTHR34933:SF1">
    <property type="entry name" value="FLAGELLAR L-RING PROTEIN"/>
    <property type="match status" value="1"/>
</dbReference>
<evidence type="ECO:0000256" key="10">
    <source>
        <dbReference type="ARBA" id="ARBA00023143"/>
    </source>
</evidence>
<dbReference type="GO" id="GO:0009279">
    <property type="term" value="C:cell outer membrane"/>
    <property type="evidence" value="ECO:0007669"/>
    <property type="project" value="UniProtKB-SubCell"/>
</dbReference>
<comment type="function">
    <text evidence="1">Assembles around the rod to form the L-ring and probably protects the motor/basal body from shearing forces during rotation.</text>
</comment>
<feature type="compositionally biased region" description="Polar residues" evidence="13">
    <location>
        <begin position="86"/>
        <end position="98"/>
    </location>
</feature>
<dbReference type="Proteomes" id="UP000050956">
    <property type="component" value="Unassembled WGS sequence"/>
</dbReference>
<keyword evidence="7" id="KW-0732">Signal</keyword>
<evidence type="ECO:0000256" key="5">
    <source>
        <dbReference type="ARBA" id="ARBA00006929"/>
    </source>
</evidence>
<sequence length="189" mass="20236">MAVCLIGATQGAQATEPVRQTLVDIENYRPLIADHRAFRVGDVLTVYVSEATRAKSQAATDASSQLALGASLSSPSTDYSAKAGLSGSNGAGAQTTRSGELRTQISVQVVDARPDGTLAVEGAQTLLVNRERQHIRLRGLVRPQDIAADNTVWSHRIANAEIELDGVGDVSASQRQSLIYRTLKWLRLL</sequence>
<evidence type="ECO:0000256" key="6">
    <source>
        <dbReference type="ARBA" id="ARBA00011439"/>
    </source>
</evidence>
<dbReference type="OrthoDB" id="9789463at2"/>
<comment type="subcellular location">
    <subcellularLocation>
        <location evidence="2">Bacterial flagellum basal body</location>
    </subcellularLocation>
    <subcellularLocation>
        <location evidence="3">Cell outer membrane</location>
    </subcellularLocation>
    <subcellularLocation>
        <location evidence="4">Membrane</location>
        <topology evidence="4">Lipid-anchor</topology>
    </subcellularLocation>
</comment>
<organism evidence="14 15">
    <name type="scientific">Stenotrophomonas ginsengisoli</name>
    <dbReference type="NCBI Taxonomy" id="336566"/>
    <lineage>
        <taxon>Bacteria</taxon>
        <taxon>Pseudomonadati</taxon>
        <taxon>Pseudomonadota</taxon>
        <taxon>Gammaproteobacteria</taxon>
        <taxon>Lysobacterales</taxon>
        <taxon>Lysobacteraceae</taxon>
        <taxon>Stenotrophomonas</taxon>
    </lineage>
</organism>